<feature type="region of interest" description="Disordered" evidence="1">
    <location>
        <begin position="26"/>
        <end position="63"/>
    </location>
</feature>
<name>A0A919G1E6_9MICO</name>
<reference evidence="2" key="1">
    <citation type="journal article" date="2014" name="Int. J. Syst. Evol. Microbiol.">
        <title>Complete genome sequence of Corynebacterium casei LMG S-19264T (=DSM 44701T), isolated from a smear-ripened cheese.</title>
        <authorList>
            <consortium name="US DOE Joint Genome Institute (JGI-PGF)"/>
            <person name="Walter F."/>
            <person name="Albersmeier A."/>
            <person name="Kalinowski J."/>
            <person name="Ruckert C."/>
        </authorList>
    </citation>
    <scope>NUCLEOTIDE SEQUENCE</scope>
    <source>
        <strain evidence="2">CGMCC 4.7398</strain>
    </source>
</reference>
<evidence type="ECO:0000313" key="2">
    <source>
        <dbReference type="EMBL" id="GHH76417.1"/>
    </source>
</evidence>
<evidence type="ECO:0000313" key="3">
    <source>
        <dbReference type="Proteomes" id="UP000627369"/>
    </source>
</evidence>
<dbReference type="Proteomes" id="UP000627369">
    <property type="component" value="Unassembled WGS sequence"/>
</dbReference>
<dbReference type="AlphaFoldDB" id="A0A919G1E6"/>
<proteinExistence type="predicted"/>
<evidence type="ECO:0000256" key="1">
    <source>
        <dbReference type="SAM" id="MobiDB-lite"/>
    </source>
</evidence>
<sequence length="63" mass="6740">MLYRMVTPEAEKPSMATKCITQIPVPPRAMAPNTSHAARVPPEAARARDVHASPVAAPVHEIA</sequence>
<keyword evidence="3" id="KW-1185">Reference proteome</keyword>
<accession>A0A919G1E6</accession>
<gene>
    <name evidence="2" type="ORF">GCM10017772_35030</name>
</gene>
<dbReference type="EMBL" id="BNAS01000005">
    <property type="protein sequence ID" value="GHH76417.1"/>
    <property type="molecule type" value="Genomic_DNA"/>
</dbReference>
<organism evidence="2 3">
    <name type="scientific">Promicromonospora soli</name>
    <dbReference type="NCBI Taxonomy" id="2035533"/>
    <lineage>
        <taxon>Bacteria</taxon>
        <taxon>Bacillati</taxon>
        <taxon>Actinomycetota</taxon>
        <taxon>Actinomycetes</taxon>
        <taxon>Micrococcales</taxon>
        <taxon>Promicromonosporaceae</taxon>
        <taxon>Promicromonospora</taxon>
    </lineage>
</organism>
<comment type="caution">
    <text evidence="2">The sequence shown here is derived from an EMBL/GenBank/DDBJ whole genome shotgun (WGS) entry which is preliminary data.</text>
</comment>
<reference evidence="2" key="2">
    <citation type="submission" date="2020-09" db="EMBL/GenBank/DDBJ databases">
        <authorList>
            <person name="Sun Q."/>
            <person name="Zhou Y."/>
        </authorList>
    </citation>
    <scope>NUCLEOTIDE SEQUENCE</scope>
    <source>
        <strain evidence="2">CGMCC 4.7398</strain>
    </source>
</reference>
<protein>
    <submittedName>
        <fullName evidence="2">Uncharacterized protein</fullName>
    </submittedName>
</protein>